<dbReference type="EMBL" id="FOZP01000006">
    <property type="protein sequence ID" value="SFS63388.1"/>
    <property type="molecule type" value="Genomic_DNA"/>
</dbReference>
<evidence type="ECO:0000313" key="3">
    <source>
        <dbReference type="Proteomes" id="UP000199312"/>
    </source>
</evidence>
<dbReference type="Gene3D" id="2.60.40.10">
    <property type="entry name" value="Immunoglobulins"/>
    <property type="match status" value="1"/>
</dbReference>
<dbReference type="RefSeq" id="WP_090227002.1">
    <property type="nucleotide sequence ID" value="NZ_FOZP01000006.1"/>
</dbReference>
<reference evidence="3" key="1">
    <citation type="submission" date="2016-10" db="EMBL/GenBank/DDBJ databases">
        <authorList>
            <person name="Varghese N."/>
            <person name="Submissions S."/>
        </authorList>
    </citation>
    <scope>NUCLEOTIDE SEQUENCE [LARGE SCALE GENOMIC DNA]</scope>
    <source>
        <strain evidence="3">DSM 24450</strain>
    </source>
</reference>
<dbReference type="STRING" id="593133.SAMN04488006_2415"/>
<dbReference type="SUPFAM" id="SSF53474">
    <property type="entry name" value="alpha/beta-Hydrolases"/>
    <property type="match status" value="1"/>
</dbReference>
<dbReference type="InterPro" id="IPR013783">
    <property type="entry name" value="Ig-like_fold"/>
</dbReference>
<dbReference type="Proteomes" id="UP000199312">
    <property type="component" value="Unassembled WGS sequence"/>
</dbReference>
<dbReference type="SUPFAM" id="SSF81296">
    <property type="entry name" value="E set domains"/>
    <property type="match status" value="1"/>
</dbReference>
<keyword evidence="3" id="KW-1185">Reference proteome</keyword>
<feature type="chain" id="PRO_5011676894" evidence="1">
    <location>
        <begin position="24"/>
        <end position="398"/>
    </location>
</feature>
<dbReference type="CDD" id="cd11294">
    <property type="entry name" value="E_set_Esterase_like_N"/>
    <property type="match status" value="1"/>
</dbReference>
<dbReference type="AlphaFoldDB" id="A0A1I6RFY9"/>
<dbReference type="Pfam" id="PF00756">
    <property type="entry name" value="Esterase"/>
    <property type="match status" value="1"/>
</dbReference>
<dbReference type="PANTHER" id="PTHR48098">
    <property type="entry name" value="ENTEROCHELIN ESTERASE-RELATED"/>
    <property type="match status" value="1"/>
</dbReference>
<name>A0A1I6RFY9_9FLAO</name>
<proteinExistence type="predicted"/>
<dbReference type="InterPro" id="IPR000801">
    <property type="entry name" value="Esterase-like"/>
</dbReference>
<evidence type="ECO:0000256" key="1">
    <source>
        <dbReference type="SAM" id="SignalP"/>
    </source>
</evidence>
<dbReference type="InterPro" id="IPR029058">
    <property type="entry name" value="AB_hydrolase_fold"/>
</dbReference>
<organism evidence="2 3">
    <name type="scientific">Lutibacter maritimus</name>
    <dbReference type="NCBI Taxonomy" id="593133"/>
    <lineage>
        <taxon>Bacteria</taxon>
        <taxon>Pseudomonadati</taxon>
        <taxon>Bacteroidota</taxon>
        <taxon>Flavobacteriia</taxon>
        <taxon>Flavobacteriales</taxon>
        <taxon>Flavobacteriaceae</taxon>
        <taxon>Lutibacter</taxon>
    </lineage>
</organism>
<protein>
    <submittedName>
        <fullName evidence="2">Enterochelin esterase</fullName>
    </submittedName>
</protein>
<dbReference type="OrthoDB" id="9803578at2"/>
<evidence type="ECO:0000313" key="2">
    <source>
        <dbReference type="EMBL" id="SFS63388.1"/>
    </source>
</evidence>
<dbReference type="GO" id="GO:0016747">
    <property type="term" value="F:acyltransferase activity, transferring groups other than amino-acyl groups"/>
    <property type="evidence" value="ECO:0007669"/>
    <property type="project" value="TreeGrafter"/>
</dbReference>
<accession>A0A1I6RFY9</accession>
<dbReference type="InterPro" id="IPR014756">
    <property type="entry name" value="Ig_E-set"/>
</dbReference>
<dbReference type="PANTHER" id="PTHR48098:SF1">
    <property type="entry name" value="DIACYLGLYCEROL ACYLTRANSFERASE_MYCOLYLTRANSFERASE AG85A"/>
    <property type="match status" value="1"/>
</dbReference>
<dbReference type="InterPro" id="IPR050583">
    <property type="entry name" value="Mycobacterial_A85_antigen"/>
</dbReference>
<keyword evidence="1" id="KW-0732">Signal</keyword>
<sequence length="398" mass="45190">MKKQTLLLIFAIIFMHISTYSQQALWGGQQIISPEINDDNSVTFRLFAPEVTAVQITGDFLPTEKIQTPYGEMDAPGKAELAKDEKGIWSFTTNALTPELYGYSFIVEGLTISDPNNPFLIRDVGTVTNVFIISGEQADLYKVNDIPHGTVAKRWYASSGLDMKRRLTVYTPPGYEQSTEKYPVLYLLHGAGGDEEAWMDLGRTSQIMDNLINQGKAKPMLVVMPNGNVIQDAAPGEGRDGFYKPQFMVSKQMDGTYEENFMDIVNFTENNYKVIADKEHRAIAGLSMGGYHSMHISRYYPNTFDYVGLFSAAFVPRDGVTSKVYENIDETLKSQKENGYKLYWISIGTSDFLYDANQEFKQKLDDLDMNYQYSESEGGHIWRNWRVYLSDFVPLLFK</sequence>
<dbReference type="Gene3D" id="3.40.50.1820">
    <property type="entry name" value="alpha/beta hydrolase"/>
    <property type="match status" value="1"/>
</dbReference>
<gene>
    <name evidence="2" type="ORF">SAMN04488006_2415</name>
</gene>
<feature type="signal peptide" evidence="1">
    <location>
        <begin position="1"/>
        <end position="23"/>
    </location>
</feature>